<dbReference type="Proteomes" id="UP000481087">
    <property type="component" value="Unassembled WGS sequence"/>
</dbReference>
<dbReference type="NCBIfam" id="NF009807">
    <property type="entry name" value="PRK13291.1"/>
    <property type="match status" value="1"/>
</dbReference>
<evidence type="ECO:0000313" key="3">
    <source>
        <dbReference type="Proteomes" id="UP000481087"/>
    </source>
</evidence>
<accession>A0A6L8VBR2</accession>
<name>A0A6L8VBR2_9BACL</name>
<proteinExistence type="predicted"/>
<keyword evidence="3" id="KW-1185">Reference proteome</keyword>
<dbReference type="RefSeq" id="WP_161411699.1">
    <property type="nucleotide sequence ID" value="NZ_WTUZ01000040.1"/>
</dbReference>
<evidence type="ECO:0000259" key="1">
    <source>
        <dbReference type="Pfam" id="PF12867"/>
    </source>
</evidence>
<dbReference type="InterPro" id="IPR024775">
    <property type="entry name" value="DinB-like"/>
</dbReference>
<feature type="domain" description="DinB-like" evidence="1">
    <location>
        <begin position="30"/>
        <end position="165"/>
    </location>
</feature>
<gene>
    <name evidence="2" type="ORF">GQF01_33685</name>
</gene>
<dbReference type="InterPro" id="IPR034660">
    <property type="entry name" value="DinB/YfiT-like"/>
</dbReference>
<sequence length="174" mass="20452">MDRLRYPIGRFEGIPNSTADQRAGWMEEIKQCSRKLRFHVQNLTLEQLHTPYRSGGWTVQQVIHHMADNDMNAYIRFKRALTEDQPAASTYKEDLWADLSDYQETPIEISMAILESLHARFAILLDSLTPLDFERTFTSPTHGLMSLDIALQRFAWHNRHHIEQITSVKERLEW</sequence>
<dbReference type="EMBL" id="WTUZ01000040">
    <property type="protein sequence ID" value="MZQ87076.1"/>
    <property type="molecule type" value="Genomic_DNA"/>
</dbReference>
<keyword evidence="2" id="KW-0378">Hydrolase</keyword>
<evidence type="ECO:0000313" key="2">
    <source>
        <dbReference type="EMBL" id="MZQ87076.1"/>
    </source>
</evidence>
<protein>
    <submittedName>
        <fullName evidence="2">Putative metal-dependent hydrolase</fullName>
    </submittedName>
</protein>
<comment type="caution">
    <text evidence="2">The sequence shown here is derived from an EMBL/GenBank/DDBJ whole genome shotgun (WGS) entry which is preliminary data.</text>
</comment>
<dbReference type="GO" id="GO:0016787">
    <property type="term" value="F:hydrolase activity"/>
    <property type="evidence" value="ECO:0007669"/>
    <property type="project" value="UniProtKB-KW"/>
</dbReference>
<dbReference type="SUPFAM" id="SSF109854">
    <property type="entry name" value="DinB/YfiT-like putative metalloenzymes"/>
    <property type="match status" value="1"/>
</dbReference>
<dbReference type="AlphaFoldDB" id="A0A6L8VBR2"/>
<dbReference type="Pfam" id="PF12867">
    <property type="entry name" value="DinB_2"/>
    <property type="match status" value="1"/>
</dbReference>
<reference evidence="2 3" key="1">
    <citation type="submission" date="2019-12" db="EMBL/GenBank/DDBJ databases">
        <title>Paenibacillus sp. nov. sp. isolated from soil.</title>
        <authorList>
            <person name="Kim J."/>
            <person name="Jeong S.E."/>
            <person name="Jung H.S."/>
            <person name="Jeon C.O."/>
        </authorList>
    </citation>
    <scope>NUCLEOTIDE SEQUENCE [LARGE SCALE GENOMIC DNA]</scope>
    <source>
        <strain evidence="2 3">5J-6</strain>
    </source>
</reference>
<dbReference type="Gene3D" id="1.20.120.450">
    <property type="entry name" value="dinb family like domain"/>
    <property type="match status" value="1"/>
</dbReference>
<organism evidence="2 3">
    <name type="scientific">Paenibacillus silvestris</name>
    <dbReference type="NCBI Taxonomy" id="2606219"/>
    <lineage>
        <taxon>Bacteria</taxon>
        <taxon>Bacillati</taxon>
        <taxon>Bacillota</taxon>
        <taxon>Bacilli</taxon>
        <taxon>Bacillales</taxon>
        <taxon>Paenibacillaceae</taxon>
        <taxon>Paenibacillus</taxon>
    </lineage>
</organism>